<evidence type="ECO:0000256" key="8">
    <source>
        <dbReference type="ARBA" id="ARBA00047469"/>
    </source>
</evidence>
<dbReference type="InterPro" id="IPR013155">
    <property type="entry name" value="M/V/L/I-tRNA-synth_anticd-bd"/>
</dbReference>
<keyword evidence="5 9" id="KW-0067">ATP-binding</keyword>
<dbReference type="PROSITE" id="PS00178">
    <property type="entry name" value="AA_TRNA_LIGASE_I"/>
    <property type="match status" value="1"/>
</dbReference>
<evidence type="ECO:0000256" key="7">
    <source>
        <dbReference type="ARBA" id="ARBA00023146"/>
    </source>
</evidence>
<dbReference type="FunFam" id="3.40.50.620:FF:000056">
    <property type="entry name" value="Leucine--tRNA ligase"/>
    <property type="match status" value="1"/>
</dbReference>
<feature type="domain" description="Leucyl-tRNA synthetase editing" evidence="14">
    <location>
        <begin position="205"/>
        <end position="423"/>
    </location>
</feature>
<comment type="caution">
    <text evidence="9">Lacks conserved residue(s) required for the propagation of feature annotation.</text>
</comment>
<keyword evidence="6 9" id="KW-0648">Protein biosynthesis</keyword>
<dbReference type="SUPFAM" id="SSF52374">
    <property type="entry name" value="Nucleotidylyl transferase"/>
    <property type="match status" value="1"/>
</dbReference>
<dbReference type="PANTHER" id="PTHR43740:SF2">
    <property type="entry name" value="LEUCINE--TRNA LIGASE, MITOCHONDRIAL"/>
    <property type="match status" value="1"/>
</dbReference>
<dbReference type="InterPro" id="IPR025709">
    <property type="entry name" value="Leu_tRNA-synth_edit"/>
</dbReference>
<feature type="binding site" evidence="9">
    <location>
        <position position="601"/>
    </location>
    <ligand>
        <name>ATP</name>
        <dbReference type="ChEBI" id="CHEBI:30616"/>
    </ligand>
</feature>
<evidence type="ECO:0000259" key="12">
    <source>
        <dbReference type="Pfam" id="PF08264"/>
    </source>
</evidence>
<dbReference type="InterPro" id="IPR002302">
    <property type="entry name" value="Leu-tRNA-ligase"/>
</dbReference>
<evidence type="ECO:0000259" key="14">
    <source>
        <dbReference type="Pfam" id="PF13603"/>
    </source>
</evidence>
<dbReference type="Gene3D" id="3.40.50.620">
    <property type="entry name" value="HUPs"/>
    <property type="match status" value="2"/>
</dbReference>
<dbReference type="Pfam" id="PF13603">
    <property type="entry name" value="tRNA-synt_1_2"/>
    <property type="match status" value="1"/>
</dbReference>
<keyword evidence="2 9" id="KW-0963">Cytoplasm</keyword>
<comment type="caution">
    <text evidence="15">The sequence shown here is derived from an EMBL/GenBank/DDBJ whole genome shotgun (WGS) entry which is preliminary data.</text>
</comment>
<accession>A0A2M8KJ68</accession>
<feature type="short sequence motif" description="'KMSKS' region" evidence="9">
    <location>
        <begin position="598"/>
        <end position="602"/>
    </location>
</feature>
<evidence type="ECO:0000256" key="4">
    <source>
        <dbReference type="ARBA" id="ARBA00022741"/>
    </source>
</evidence>
<dbReference type="CDD" id="cd07958">
    <property type="entry name" value="Anticodon_Ia_Leu_BEm"/>
    <property type="match status" value="1"/>
</dbReference>
<dbReference type="HAMAP" id="MF_00049_B">
    <property type="entry name" value="Leu_tRNA_synth_B"/>
    <property type="match status" value="1"/>
</dbReference>
<dbReference type="Pfam" id="PF00133">
    <property type="entry name" value="tRNA-synt_1"/>
    <property type="match status" value="1"/>
</dbReference>
<dbReference type="GO" id="GO:0006429">
    <property type="term" value="P:leucyl-tRNA aminoacylation"/>
    <property type="evidence" value="ECO:0007669"/>
    <property type="project" value="UniProtKB-UniRule"/>
</dbReference>
<feature type="domain" description="Methionyl/Valyl/Leucyl/Isoleucyl-tRNA synthetase anticodon-binding" evidence="12">
    <location>
        <begin position="678"/>
        <end position="807"/>
    </location>
</feature>
<name>A0A2M8KJ68_9BACT</name>
<dbReference type="EMBL" id="PFEA01000018">
    <property type="protein sequence ID" value="PJE59952.1"/>
    <property type="molecule type" value="Genomic_DNA"/>
</dbReference>
<dbReference type="Pfam" id="PF08264">
    <property type="entry name" value="Anticodon_1"/>
    <property type="match status" value="1"/>
</dbReference>
<keyword evidence="4 9" id="KW-0547">Nucleotide-binding</keyword>
<gene>
    <name evidence="9" type="primary">leuS</name>
    <name evidence="15" type="ORF">COU85_00925</name>
</gene>
<dbReference type="Gene3D" id="3.10.20.590">
    <property type="match status" value="1"/>
</dbReference>
<dbReference type="PRINTS" id="PR00985">
    <property type="entry name" value="TRNASYNTHLEU"/>
</dbReference>
<evidence type="ECO:0000313" key="15">
    <source>
        <dbReference type="EMBL" id="PJE59952.1"/>
    </source>
</evidence>
<dbReference type="Gene3D" id="1.10.730.10">
    <property type="entry name" value="Isoleucyl-tRNA Synthetase, Domain 1"/>
    <property type="match status" value="1"/>
</dbReference>
<dbReference type="SUPFAM" id="SSF47323">
    <property type="entry name" value="Anticodon-binding domain of a subclass of class I aminoacyl-tRNA synthetases"/>
    <property type="match status" value="1"/>
</dbReference>
<evidence type="ECO:0000256" key="5">
    <source>
        <dbReference type="ARBA" id="ARBA00022840"/>
    </source>
</evidence>
<feature type="domain" description="Aminoacyl-tRNA synthetase class Ia" evidence="11">
    <location>
        <begin position="436"/>
        <end position="624"/>
    </location>
</feature>
<evidence type="ECO:0000256" key="9">
    <source>
        <dbReference type="HAMAP-Rule" id="MF_00049"/>
    </source>
</evidence>
<comment type="catalytic activity">
    <reaction evidence="8 9">
        <text>tRNA(Leu) + L-leucine + ATP = L-leucyl-tRNA(Leu) + AMP + diphosphate</text>
        <dbReference type="Rhea" id="RHEA:11688"/>
        <dbReference type="Rhea" id="RHEA-COMP:9613"/>
        <dbReference type="Rhea" id="RHEA-COMP:9622"/>
        <dbReference type="ChEBI" id="CHEBI:30616"/>
        <dbReference type="ChEBI" id="CHEBI:33019"/>
        <dbReference type="ChEBI" id="CHEBI:57427"/>
        <dbReference type="ChEBI" id="CHEBI:78442"/>
        <dbReference type="ChEBI" id="CHEBI:78494"/>
        <dbReference type="ChEBI" id="CHEBI:456215"/>
        <dbReference type="EC" id="6.1.1.4"/>
    </reaction>
</comment>
<comment type="subcellular location">
    <subcellularLocation>
        <location evidence="9">Cytoplasm</location>
    </subcellularLocation>
</comment>
<dbReference type="InterPro" id="IPR001412">
    <property type="entry name" value="aa-tRNA-synth_I_CS"/>
</dbReference>
<organism evidence="15 16">
    <name type="scientific">Candidatus Portnoybacteria bacterium CG10_big_fil_rev_8_21_14_0_10_44_7</name>
    <dbReference type="NCBI Taxonomy" id="1974816"/>
    <lineage>
        <taxon>Bacteria</taxon>
        <taxon>Candidatus Portnoyibacteriota</taxon>
    </lineage>
</organism>
<keyword evidence="7 9" id="KW-0030">Aminoacyl-tRNA synthetase</keyword>
<evidence type="ECO:0000256" key="2">
    <source>
        <dbReference type="ARBA" id="ARBA00022490"/>
    </source>
</evidence>
<protein>
    <recommendedName>
        <fullName evidence="9">Leucine--tRNA ligase</fullName>
        <ecNumber evidence="9">6.1.1.4</ecNumber>
    </recommendedName>
    <alternativeName>
        <fullName evidence="9">Leucyl-tRNA synthetase</fullName>
        <shortName evidence="9">LeuRS</shortName>
    </alternativeName>
</protein>
<dbReference type="PANTHER" id="PTHR43740">
    <property type="entry name" value="LEUCYL-TRNA SYNTHETASE"/>
    <property type="match status" value="1"/>
</dbReference>
<dbReference type="InterPro" id="IPR009080">
    <property type="entry name" value="tRNAsynth_Ia_anticodon-bd"/>
</dbReference>
<dbReference type="SUPFAM" id="SSF50677">
    <property type="entry name" value="ValRS/IleRS/LeuRS editing domain"/>
    <property type="match status" value="1"/>
</dbReference>
<evidence type="ECO:0000256" key="1">
    <source>
        <dbReference type="ARBA" id="ARBA00005594"/>
    </source>
</evidence>
<dbReference type="InterPro" id="IPR002300">
    <property type="entry name" value="aa-tRNA-synth_Ia"/>
</dbReference>
<evidence type="ECO:0000256" key="3">
    <source>
        <dbReference type="ARBA" id="ARBA00022598"/>
    </source>
</evidence>
<dbReference type="Pfam" id="PF09334">
    <property type="entry name" value="tRNA-synt_1g"/>
    <property type="match status" value="1"/>
</dbReference>
<feature type="domain" description="Methionyl/Leucyl tRNA synthetase" evidence="13">
    <location>
        <begin position="18"/>
        <end position="160"/>
    </location>
</feature>
<comment type="similarity">
    <text evidence="1 9 10">Belongs to the class-I aminoacyl-tRNA synthetase family.</text>
</comment>
<dbReference type="Proteomes" id="UP000231086">
    <property type="component" value="Unassembled WGS sequence"/>
</dbReference>
<dbReference type="InterPro" id="IPR009008">
    <property type="entry name" value="Val/Leu/Ile-tRNA-synth_edit"/>
</dbReference>
<dbReference type="InterPro" id="IPR015413">
    <property type="entry name" value="Methionyl/Leucyl_tRNA_Synth"/>
</dbReference>
<dbReference type="AlphaFoldDB" id="A0A2M8KJ68"/>
<dbReference type="GO" id="GO:0004823">
    <property type="term" value="F:leucine-tRNA ligase activity"/>
    <property type="evidence" value="ECO:0007669"/>
    <property type="project" value="UniProtKB-UniRule"/>
</dbReference>
<evidence type="ECO:0000259" key="13">
    <source>
        <dbReference type="Pfam" id="PF09334"/>
    </source>
</evidence>
<dbReference type="NCBIfam" id="TIGR00396">
    <property type="entry name" value="leuS_bact"/>
    <property type="match status" value="1"/>
</dbReference>
<dbReference type="GO" id="GO:0005524">
    <property type="term" value="F:ATP binding"/>
    <property type="evidence" value="ECO:0007669"/>
    <property type="project" value="UniProtKB-UniRule"/>
</dbReference>
<evidence type="ECO:0000256" key="10">
    <source>
        <dbReference type="RuleBase" id="RU363035"/>
    </source>
</evidence>
<dbReference type="InterPro" id="IPR014729">
    <property type="entry name" value="Rossmann-like_a/b/a_fold"/>
</dbReference>
<dbReference type="EC" id="6.1.1.4" evidence="9"/>
<sequence>MAKNNHFQNKKQFILDMFPYPSGAGLHVGHVESYTATDILARYLKMNGRKVLHPQGFDAFGLPAENYAIKTGVHPQETTKKAIKTFKKQLAMMNFDYDWDREINSSDPGYYRWTQWFFLLLYKNGLAYRKKAKVNWCQNCQTVLANEQAENGRCERCEGKVIQKDLEQWFFKITDFIESRKKTKGLIEGLKNIDWPQSTKQAQLNWIGKSEGAIIKFPISNFQFLNKPKNPNNKKHLEVFTTRIDTIFGCTYCVLAPEHEILDELKDQIKNWGEVQNYINQARNKTDLNRLEAKEKTGVKLTGVEVTSPFNQEKLPLFVADYVLSHYGTGAVMAVPAHDERDFEFAQKYNLPIKTVIVRGKTQNSRLRKGFSGQVKLKTQNHKTKLKTVSGDIFTDYGILANSGEYNGLRSEEAKEKMTNWLEKEKLGGRKTNYKLRDWLVSRQRYWGAPIPIIYCDKCGVVPVPESDLPVKLPDDVDFLPTGESPLKYSKSFQNVKCPACGGPARRESDTMDTFVCSSWYYLRYADPRNDQEFAAKDKLKKWLPVDLYVGGAEHTVLHLLYARFFTKALHYLGYLNFDEPFSMLRHQGVILAEDGTKMSKSKGNIINPDDVVKEYGADALRMYEMFMGPLEDAKPWNTKGIVGIRRFLEKMSNFIISNYHYIRTKTEGVFSPNQDKIIIALNKTIKKVSEDIKFLKFNTAISQLMILGNTLRREPEANDKRGPHFGGTVSYFKDLKNLKFIVILLAPFAPHLAEELWGKLEHKSSIFKEKWPDHDENLIKEEKIEIPIMVNGKMRDTLEVDPEISEENIKKLALESNKIQKWLNGGEPKKFIYVKGRVINIVL</sequence>
<proteinExistence type="inferred from homology"/>
<evidence type="ECO:0000256" key="6">
    <source>
        <dbReference type="ARBA" id="ARBA00022917"/>
    </source>
</evidence>
<dbReference type="FunFam" id="3.40.50.620:FF:000003">
    <property type="entry name" value="Leucine--tRNA ligase"/>
    <property type="match status" value="1"/>
</dbReference>
<dbReference type="FunFam" id="1.10.730.10:FF:000011">
    <property type="entry name" value="Leucine--tRNA ligase chloroplastic/mitochondrial"/>
    <property type="match status" value="1"/>
</dbReference>
<keyword evidence="3 9" id="KW-0436">Ligase</keyword>
<dbReference type="GO" id="GO:0005829">
    <property type="term" value="C:cytosol"/>
    <property type="evidence" value="ECO:0007669"/>
    <property type="project" value="TreeGrafter"/>
</dbReference>
<evidence type="ECO:0000259" key="11">
    <source>
        <dbReference type="Pfam" id="PF00133"/>
    </source>
</evidence>
<reference evidence="16" key="1">
    <citation type="submission" date="2017-09" db="EMBL/GenBank/DDBJ databases">
        <title>Depth-based differentiation of microbial function through sediment-hosted aquifers and enrichment of novel symbionts in the deep terrestrial subsurface.</title>
        <authorList>
            <person name="Probst A.J."/>
            <person name="Ladd B."/>
            <person name="Jarett J.K."/>
            <person name="Geller-Mcgrath D.E."/>
            <person name="Sieber C.M.K."/>
            <person name="Emerson J.B."/>
            <person name="Anantharaman K."/>
            <person name="Thomas B.C."/>
            <person name="Malmstrom R."/>
            <person name="Stieglmeier M."/>
            <person name="Klingl A."/>
            <person name="Woyke T."/>
            <person name="Ryan C.M."/>
            <person name="Banfield J.F."/>
        </authorList>
    </citation>
    <scope>NUCLEOTIDE SEQUENCE [LARGE SCALE GENOMIC DNA]</scope>
</reference>
<dbReference type="GO" id="GO:0002161">
    <property type="term" value="F:aminoacyl-tRNA deacylase activity"/>
    <property type="evidence" value="ECO:0007669"/>
    <property type="project" value="InterPro"/>
</dbReference>
<evidence type="ECO:0000313" key="16">
    <source>
        <dbReference type="Proteomes" id="UP000231086"/>
    </source>
</evidence>